<evidence type="ECO:0000313" key="3">
    <source>
        <dbReference type="EMBL" id="GLR72628.1"/>
    </source>
</evidence>
<dbReference type="GO" id="GO:0016717">
    <property type="term" value="F:oxidoreductase activity, acting on paired donors, with oxidation of a pair of donors resulting in the reduction of molecular oxygen to two molecules of water"/>
    <property type="evidence" value="ECO:0007669"/>
    <property type="project" value="TreeGrafter"/>
</dbReference>
<dbReference type="Proteomes" id="UP001156601">
    <property type="component" value="Unassembled WGS sequence"/>
</dbReference>
<keyword evidence="1" id="KW-0812">Transmembrane</keyword>
<keyword evidence="4" id="KW-1185">Reference proteome</keyword>
<feature type="transmembrane region" description="Helical" evidence="1">
    <location>
        <begin position="152"/>
        <end position="172"/>
    </location>
</feature>
<feature type="transmembrane region" description="Helical" evidence="1">
    <location>
        <begin position="179"/>
        <end position="197"/>
    </location>
</feature>
<feature type="transmembrane region" description="Helical" evidence="1">
    <location>
        <begin position="28"/>
        <end position="48"/>
    </location>
</feature>
<accession>A0AA37SZI7</accession>
<feature type="transmembrane region" description="Helical" evidence="1">
    <location>
        <begin position="85"/>
        <end position="104"/>
    </location>
</feature>
<dbReference type="PANTHER" id="PTHR19353">
    <property type="entry name" value="FATTY ACID DESATURASE 2"/>
    <property type="match status" value="1"/>
</dbReference>
<keyword evidence="1" id="KW-1133">Transmembrane helix</keyword>
<proteinExistence type="predicted"/>
<dbReference type="Pfam" id="PF00487">
    <property type="entry name" value="FA_desaturase"/>
    <property type="match status" value="1"/>
</dbReference>
<feature type="transmembrane region" description="Helical" evidence="1">
    <location>
        <begin position="203"/>
        <end position="224"/>
    </location>
</feature>
<reference evidence="3" key="2">
    <citation type="submission" date="2023-01" db="EMBL/GenBank/DDBJ databases">
        <title>Draft genome sequence of Agaribacter marinus strain NBRC 110023.</title>
        <authorList>
            <person name="Sun Q."/>
            <person name="Mori K."/>
        </authorList>
    </citation>
    <scope>NUCLEOTIDE SEQUENCE</scope>
    <source>
        <strain evidence="3">NBRC 110023</strain>
    </source>
</reference>
<feature type="transmembrane region" description="Helical" evidence="1">
    <location>
        <begin position="54"/>
        <end position="73"/>
    </location>
</feature>
<reference evidence="3" key="1">
    <citation type="journal article" date="2014" name="Int. J. Syst. Evol. Microbiol.">
        <title>Complete genome sequence of Corynebacterium casei LMG S-19264T (=DSM 44701T), isolated from a smear-ripened cheese.</title>
        <authorList>
            <consortium name="US DOE Joint Genome Institute (JGI-PGF)"/>
            <person name="Walter F."/>
            <person name="Albersmeier A."/>
            <person name="Kalinowski J."/>
            <person name="Ruckert C."/>
        </authorList>
    </citation>
    <scope>NUCLEOTIDE SEQUENCE</scope>
    <source>
        <strain evidence="3">NBRC 110023</strain>
    </source>
</reference>
<gene>
    <name evidence="3" type="ORF">GCM10007852_35360</name>
</gene>
<protein>
    <recommendedName>
        <fullName evidence="2">Fatty acid desaturase domain-containing protein</fullName>
    </recommendedName>
</protein>
<sequence length="325" mass="37158">MKQLSTEQKHLVRKANEFASEDLSKSTLAVLSTFLMFIACAFAASILPILLLNIGFSVVAGLLLLRLFVLYHDYMHGAILRKQTWANYFFSLLSVIILTPKNVWRETHNYHHAHNAKIPSSHIGSYKVVTKRQWQKMSQGQRRFYLFLRHPLNMLAGVFTVFVLGMIVSSIIRNVKKNYDGILVIIAYLGLSTLIIVNLGISTYVYSLFIPQAIGGCLGAYLFYAQHNFPSVQLSSNADWTPVHAALHCSSYMKMSPLMHWFCANIGYHHIHHLNHRIPFYRLPEVMEKVPELASTHVTSWSFKDVRSCLALKVWDEDKNMMVAI</sequence>
<dbReference type="GO" id="GO:0016020">
    <property type="term" value="C:membrane"/>
    <property type="evidence" value="ECO:0007669"/>
    <property type="project" value="TreeGrafter"/>
</dbReference>
<dbReference type="RefSeq" id="WP_284219039.1">
    <property type="nucleotide sequence ID" value="NZ_BSOT01000011.1"/>
</dbReference>
<keyword evidence="1" id="KW-0472">Membrane</keyword>
<evidence type="ECO:0000313" key="4">
    <source>
        <dbReference type="Proteomes" id="UP001156601"/>
    </source>
</evidence>
<dbReference type="InterPro" id="IPR005804">
    <property type="entry name" value="FA_desaturase_dom"/>
</dbReference>
<name>A0AA37SZI7_9ALTE</name>
<evidence type="ECO:0000259" key="2">
    <source>
        <dbReference type="Pfam" id="PF00487"/>
    </source>
</evidence>
<feature type="domain" description="Fatty acid desaturase" evidence="2">
    <location>
        <begin position="54"/>
        <end position="301"/>
    </location>
</feature>
<dbReference type="InterPro" id="IPR012171">
    <property type="entry name" value="Fatty_acid_desaturase"/>
</dbReference>
<dbReference type="EMBL" id="BSOT01000011">
    <property type="protein sequence ID" value="GLR72628.1"/>
    <property type="molecule type" value="Genomic_DNA"/>
</dbReference>
<dbReference type="PANTHER" id="PTHR19353:SF73">
    <property type="entry name" value="FATTY ACID DESATURASE"/>
    <property type="match status" value="1"/>
</dbReference>
<dbReference type="GO" id="GO:0006629">
    <property type="term" value="P:lipid metabolic process"/>
    <property type="evidence" value="ECO:0007669"/>
    <property type="project" value="InterPro"/>
</dbReference>
<organism evidence="3 4">
    <name type="scientific">Agaribacter marinus</name>
    <dbReference type="NCBI Taxonomy" id="1431249"/>
    <lineage>
        <taxon>Bacteria</taxon>
        <taxon>Pseudomonadati</taxon>
        <taxon>Pseudomonadota</taxon>
        <taxon>Gammaproteobacteria</taxon>
        <taxon>Alteromonadales</taxon>
        <taxon>Alteromonadaceae</taxon>
        <taxon>Agaribacter</taxon>
    </lineage>
</organism>
<comment type="caution">
    <text evidence="3">The sequence shown here is derived from an EMBL/GenBank/DDBJ whole genome shotgun (WGS) entry which is preliminary data.</text>
</comment>
<dbReference type="AlphaFoldDB" id="A0AA37SZI7"/>
<evidence type="ECO:0000256" key="1">
    <source>
        <dbReference type="SAM" id="Phobius"/>
    </source>
</evidence>